<dbReference type="Proteomes" id="UP000315423">
    <property type="component" value="Unassembled WGS sequence"/>
</dbReference>
<evidence type="ECO:0000313" key="1">
    <source>
        <dbReference type="EMBL" id="TKY92104.1"/>
    </source>
</evidence>
<protein>
    <submittedName>
        <fullName evidence="1">M24 family metallopeptidase</fullName>
    </submittedName>
</protein>
<evidence type="ECO:0000313" key="2">
    <source>
        <dbReference type="Proteomes" id="UP000315423"/>
    </source>
</evidence>
<gene>
    <name evidence="1" type="ORF">C5S46_02425</name>
</gene>
<comment type="caution">
    <text evidence="1">The sequence shown here is derived from an EMBL/GenBank/DDBJ whole genome shotgun (WGS) entry which is preliminary data.</text>
</comment>
<accession>A0AC61SBL5</accession>
<proteinExistence type="predicted"/>
<reference evidence="1" key="1">
    <citation type="submission" date="2018-09" db="EMBL/GenBank/DDBJ databases">
        <title>A genomic encyclopedia of anaerobic methanotrophic archaea.</title>
        <authorList>
            <person name="Skennerton C.T."/>
            <person name="Chadwick G.L."/>
            <person name="Laso-Perez R."/>
            <person name="Leu A.O."/>
            <person name="Speth D.R."/>
            <person name="Yu H."/>
            <person name="Morgan-Lang C."/>
            <person name="Hatzenpichler R."/>
            <person name="Goudeau D."/>
            <person name="Malmstrom R."/>
            <person name="Woyke T."/>
            <person name="Hallam S."/>
            <person name="Tyson G.W."/>
            <person name="Wegener G."/>
            <person name="Boetius A."/>
            <person name="Orphan V.J."/>
        </authorList>
    </citation>
    <scope>NUCLEOTIDE SEQUENCE</scope>
    <source>
        <strain evidence="1">CONS3730D10UFb2</strain>
    </source>
</reference>
<dbReference type="EMBL" id="QYBA01000077">
    <property type="protein sequence ID" value="TKY92104.1"/>
    <property type="molecule type" value="Genomic_DNA"/>
</dbReference>
<organism evidence="1 2">
    <name type="scientific">Candidatus Methanomarinus sp</name>
    <dbReference type="NCBI Taxonomy" id="3386244"/>
    <lineage>
        <taxon>Archaea</taxon>
        <taxon>Methanobacteriati</taxon>
        <taxon>Methanobacteriota</taxon>
        <taxon>Stenosarchaea group</taxon>
        <taxon>Methanomicrobia</taxon>
        <taxon>Methanosarcinales</taxon>
        <taxon>ANME-2 cluster</taxon>
        <taxon>Candidatus Methanocomedenaceae</taxon>
        <taxon>Candidatus Methanomarinus</taxon>
    </lineage>
</organism>
<sequence length="61" mass="6705">MGIHERPGIGPQQDILDIGNVITVEPGLYYHDVGGVRIEDMVVVTDKGCNNLTMLNKNLQL</sequence>
<name>A0AC61SBL5_9EURY</name>